<dbReference type="OrthoDB" id="10450852at2759"/>
<feature type="chain" id="PRO_5027952871" evidence="1">
    <location>
        <begin position="24"/>
        <end position="287"/>
    </location>
</feature>
<dbReference type="Pfam" id="PF00024">
    <property type="entry name" value="PAN_1"/>
    <property type="match status" value="1"/>
</dbReference>
<sequence>MNGLHTVLYTLFAVLFYKNTVVNLSAKGNQITLGNDTSKFAGKIENHQLLVDIVENTTVESELDCMLKCMREKECLSFDTSLGEKVPYLLKCYLLSSDHNDHSNLLVARQGYDHYYFENENYLPAFFANQGKSDEMSNGVSRCVITTSDPSNHIHDNNWTVVTSGGVDGANVELRGTAPTDSHDQFIVHTPGLDPSTGNVSFELDGHPRHYVVAVNDYLIIKAYEDTAEFKTKATFTRHVIPSKPGYETFMFQGLTVYNNPGSSPELQYKKEILPIVGDIYWFKIVN</sequence>
<proteinExistence type="predicted"/>
<dbReference type="GO" id="GO:0046556">
    <property type="term" value="F:alpha-L-arabinofuranosidase activity"/>
    <property type="evidence" value="ECO:0007669"/>
    <property type="project" value="InterPro"/>
</dbReference>
<keyword evidence="1" id="KW-0732">Signal</keyword>
<dbReference type="GeneID" id="116293567"/>
<dbReference type="GO" id="GO:0046373">
    <property type="term" value="P:L-arabinose metabolic process"/>
    <property type="evidence" value="ECO:0007669"/>
    <property type="project" value="InterPro"/>
</dbReference>
<feature type="domain" description="Alpha-L-arabinofuranosidase B arabinose-binding" evidence="3">
    <location>
        <begin position="170"/>
        <end position="239"/>
    </location>
</feature>
<evidence type="ECO:0000259" key="3">
    <source>
        <dbReference type="Pfam" id="PF05270"/>
    </source>
</evidence>
<protein>
    <submittedName>
        <fullName evidence="5">Uncharacterized protein LOC116293567</fullName>
    </submittedName>
</protein>
<organism evidence="4 5">
    <name type="scientific">Actinia tenebrosa</name>
    <name type="common">Australian red waratah sea anemone</name>
    <dbReference type="NCBI Taxonomy" id="6105"/>
    <lineage>
        <taxon>Eukaryota</taxon>
        <taxon>Metazoa</taxon>
        <taxon>Cnidaria</taxon>
        <taxon>Anthozoa</taxon>
        <taxon>Hexacorallia</taxon>
        <taxon>Actiniaria</taxon>
        <taxon>Actiniidae</taxon>
        <taxon>Actinia</taxon>
    </lineage>
</organism>
<dbReference type="AlphaFoldDB" id="A0A6P8HWB5"/>
<reference evidence="5" key="1">
    <citation type="submission" date="2025-08" db="UniProtKB">
        <authorList>
            <consortium name="RefSeq"/>
        </authorList>
    </citation>
    <scope>IDENTIFICATION</scope>
    <source>
        <tissue evidence="5">Tentacle</tissue>
    </source>
</reference>
<dbReference type="InterPro" id="IPR007934">
    <property type="entry name" value="AbfB_ABD"/>
</dbReference>
<dbReference type="InterPro" id="IPR036195">
    <property type="entry name" value="AbfB_ABD_sf"/>
</dbReference>
<evidence type="ECO:0000313" key="4">
    <source>
        <dbReference type="Proteomes" id="UP000515163"/>
    </source>
</evidence>
<dbReference type="RefSeq" id="XP_031556867.1">
    <property type="nucleotide sequence ID" value="XM_031701007.1"/>
</dbReference>
<feature type="domain" description="Apple" evidence="2">
    <location>
        <begin position="44"/>
        <end position="115"/>
    </location>
</feature>
<gene>
    <name evidence="5" type="primary">LOC116293567</name>
</gene>
<evidence type="ECO:0000259" key="2">
    <source>
        <dbReference type="Pfam" id="PF00024"/>
    </source>
</evidence>
<accession>A0A6P8HWB5</accession>
<keyword evidence="4" id="KW-1185">Reference proteome</keyword>
<evidence type="ECO:0000313" key="5">
    <source>
        <dbReference type="RefSeq" id="XP_031556867.1"/>
    </source>
</evidence>
<dbReference type="Pfam" id="PF05270">
    <property type="entry name" value="AbfB"/>
    <property type="match status" value="1"/>
</dbReference>
<dbReference type="Proteomes" id="UP000515163">
    <property type="component" value="Unplaced"/>
</dbReference>
<dbReference type="SUPFAM" id="SSF110221">
    <property type="entry name" value="AbfB domain"/>
    <property type="match status" value="1"/>
</dbReference>
<dbReference type="InterPro" id="IPR003609">
    <property type="entry name" value="Pan_app"/>
</dbReference>
<evidence type="ECO:0000256" key="1">
    <source>
        <dbReference type="SAM" id="SignalP"/>
    </source>
</evidence>
<dbReference type="InParanoid" id="A0A6P8HWB5"/>
<dbReference type="KEGG" id="aten:116293567"/>
<feature type="signal peptide" evidence="1">
    <location>
        <begin position="1"/>
        <end position="23"/>
    </location>
</feature>
<name>A0A6P8HWB5_ACTTE</name>
<dbReference type="Gene3D" id="2.80.10.50">
    <property type="match status" value="1"/>
</dbReference>